<sequence>MVTNKNEKPEFWESSFIEKQEMWGFEPSKSAVLTKEFFVQKSVKNILIPGIGYGRNAQIFKENGIAVTGIEISKTAIEMARKHYGSDMNIYHGSVTDMPFDEYQYDGIFCYALIHLLDADERKKLISDCYNQLSENGYMVFTVISKEAHTYGQGKFVSKDRYEIFDGVKMFFYDSASIHAAFDQVGLFEITEINEHQPFHIIKCKKSSRSESTV</sequence>
<dbReference type="OrthoDB" id="703529at2"/>
<dbReference type="Gene3D" id="3.40.50.150">
    <property type="entry name" value="Vaccinia Virus protein VP39"/>
    <property type="match status" value="1"/>
</dbReference>
<dbReference type="Proteomes" id="UP000199421">
    <property type="component" value="Unassembled WGS sequence"/>
</dbReference>
<organism evidence="2 3">
    <name type="scientific">Olivibacter domesticus</name>
    <name type="common">Pseudosphingobacterium domesticum</name>
    <dbReference type="NCBI Taxonomy" id="407022"/>
    <lineage>
        <taxon>Bacteria</taxon>
        <taxon>Pseudomonadati</taxon>
        <taxon>Bacteroidota</taxon>
        <taxon>Sphingobacteriia</taxon>
        <taxon>Sphingobacteriales</taxon>
        <taxon>Sphingobacteriaceae</taxon>
        <taxon>Olivibacter</taxon>
    </lineage>
</organism>
<feature type="domain" description="Methyltransferase type 11" evidence="1">
    <location>
        <begin position="50"/>
        <end position="141"/>
    </location>
</feature>
<dbReference type="CDD" id="cd02440">
    <property type="entry name" value="AdoMet_MTases"/>
    <property type="match status" value="1"/>
</dbReference>
<dbReference type="Pfam" id="PF08241">
    <property type="entry name" value="Methyltransf_11"/>
    <property type="match status" value="1"/>
</dbReference>
<evidence type="ECO:0000313" key="2">
    <source>
        <dbReference type="EMBL" id="SEL56245.1"/>
    </source>
</evidence>
<dbReference type="EMBL" id="FOAF01000002">
    <property type="protein sequence ID" value="SEL56245.1"/>
    <property type="molecule type" value="Genomic_DNA"/>
</dbReference>
<dbReference type="RefSeq" id="WP_093325543.1">
    <property type="nucleotide sequence ID" value="NZ_FOAF01000002.1"/>
</dbReference>
<name>A0A1H7R8G1_OLID1</name>
<evidence type="ECO:0000313" key="3">
    <source>
        <dbReference type="Proteomes" id="UP000199421"/>
    </source>
</evidence>
<dbReference type="SUPFAM" id="SSF53335">
    <property type="entry name" value="S-adenosyl-L-methionine-dependent methyltransferases"/>
    <property type="match status" value="1"/>
</dbReference>
<dbReference type="AlphaFoldDB" id="A0A1H7R8G1"/>
<gene>
    <name evidence="2" type="ORF">SAMN05661044_02877</name>
</gene>
<dbReference type="STRING" id="407022.SAMN05661044_02877"/>
<dbReference type="PANTHER" id="PTHR43861">
    <property type="entry name" value="TRANS-ACONITATE 2-METHYLTRANSFERASE-RELATED"/>
    <property type="match status" value="1"/>
</dbReference>
<keyword evidence="2" id="KW-0808">Transferase</keyword>
<reference evidence="3" key="1">
    <citation type="submission" date="2016-10" db="EMBL/GenBank/DDBJ databases">
        <authorList>
            <person name="Varghese N."/>
            <person name="Submissions S."/>
        </authorList>
    </citation>
    <scope>NUCLEOTIDE SEQUENCE [LARGE SCALE GENOMIC DNA]</scope>
    <source>
        <strain evidence="3">DSM 18733</strain>
    </source>
</reference>
<protein>
    <submittedName>
        <fullName evidence="2">Methyltransferase domain-containing protein</fullName>
    </submittedName>
</protein>
<keyword evidence="2" id="KW-0489">Methyltransferase</keyword>
<keyword evidence="3" id="KW-1185">Reference proteome</keyword>
<dbReference type="GO" id="GO:0008757">
    <property type="term" value="F:S-adenosylmethionine-dependent methyltransferase activity"/>
    <property type="evidence" value="ECO:0007669"/>
    <property type="project" value="InterPro"/>
</dbReference>
<proteinExistence type="predicted"/>
<evidence type="ECO:0000259" key="1">
    <source>
        <dbReference type="Pfam" id="PF08241"/>
    </source>
</evidence>
<accession>A0A1H7R8G1</accession>
<dbReference type="InterPro" id="IPR029063">
    <property type="entry name" value="SAM-dependent_MTases_sf"/>
</dbReference>
<dbReference type="GO" id="GO:0032259">
    <property type="term" value="P:methylation"/>
    <property type="evidence" value="ECO:0007669"/>
    <property type="project" value="UniProtKB-KW"/>
</dbReference>
<dbReference type="InterPro" id="IPR013216">
    <property type="entry name" value="Methyltransf_11"/>
</dbReference>